<dbReference type="InterPro" id="IPR000304">
    <property type="entry name" value="Pyrroline-COOH_reductase"/>
</dbReference>
<dbReference type="EC" id="1.5.1.2" evidence="4 5"/>
<comment type="function">
    <text evidence="4">Catalyzes the reduction of 1-pyrroline-5-carboxylate (PCA) to L-proline.</text>
</comment>
<keyword evidence="4 6" id="KW-0028">Amino-acid biosynthesis</keyword>
<evidence type="ECO:0000256" key="5">
    <source>
        <dbReference type="NCBIfam" id="TIGR00112"/>
    </source>
</evidence>
<dbReference type="Pfam" id="PF14748">
    <property type="entry name" value="P5CR_dimer"/>
    <property type="match status" value="1"/>
</dbReference>
<dbReference type="Proteomes" id="UP000831607">
    <property type="component" value="Chromosome"/>
</dbReference>
<dbReference type="RefSeq" id="WP_243477496.1">
    <property type="nucleotide sequence ID" value="NZ_CP063982.1"/>
</dbReference>
<evidence type="ECO:0000313" key="10">
    <source>
        <dbReference type="Proteomes" id="UP000831607"/>
    </source>
</evidence>
<comment type="similarity">
    <text evidence="1 4 6">Belongs to the pyrroline-5-carboxylate reductase family.</text>
</comment>
<sequence length="282" mass="30010">MTTHIDIAFVGGGNMAGALIEGLLKRGMPPERLHVIEVNGDTRARWRERGLSVSSEPDQSLSHHQMWVLAVKPQQLAEVVQQCKPFLLPHTVVLSIAAGISMTCLSNWLGSSTKPWPLVVRAMPNTPALVEKGMTGLAAGVAVSAEHRAHVQNILSAVGEVVWVDSDDMIDAVTAVSGSGPAYVFRFIEAMMEGAVALGLDEVQAKQLTLATLAGATELASQSAEPVSVLRERVTSKGGTTEAALKVMQTEGLAQIVQRAMQAAYERAGQLSREFGDDPGPR</sequence>
<reference evidence="9 10" key="1">
    <citation type="submission" date="2020-11" db="EMBL/GenBank/DDBJ databases">
        <title>Algicoccus daihaiensis sp.nov., isolated from Daihai Lake in Inner Mongolia.</title>
        <authorList>
            <person name="Kai J."/>
        </authorList>
    </citation>
    <scope>NUCLEOTIDE SEQUENCE [LARGE SCALE GENOMIC DNA]</scope>
    <source>
        <strain evidence="10">f23</strain>
    </source>
</reference>
<dbReference type="PANTHER" id="PTHR11645">
    <property type="entry name" value="PYRROLINE-5-CARBOXYLATE REDUCTASE"/>
    <property type="match status" value="1"/>
</dbReference>
<evidence type="ECO:0000256" key="6">
    <source>
        <dbReference type="RuleBase" id="RU003903"/>
    </source>
</evidence>
<dbReference type="Gene3D" id="3.40.50.720">
    <property type="entry name" value="NAD(P)-binding Rossmann-like Domain"/>
    <property type="match status" value="1"/>
</dbReference>
<keyword evidence="3 4" id="KW-0560">Oxidoreductase</keyword>
<dbReference type="HAMAP" id="MF_01925">
    <property type="entry name" value="P5C_reductase"/>
    <property type="match status" value="1"/>
</dbReference>
<protein>
    <recommendedName>
        <fullName evidence="4 5">Pyrroline-5-carboxylate reductase</fullName>
        <shortName evidence="4">P5C reductase</shortName>
        <shortName evidence="4">P5CR</shortName>
        <ecNumber evidence="4 5">1.5.1.2</ecNumber>
    </recommendedName>
    <alternativeName>
        <fullName evidence="4">PCA reductase</fullName>
    </alternativeName>
</protein>
<keyword evidence="10" id="KW-1185">Reference proteome</keyword>
<dbReference type="PIRSF" id="PIRSF000193">
    <property type="entry name" value="Pyrrol-5-carb_rd"/>
    <property type="match status" value="1"/>
</dbReference>
<dbReference type="SUPFAM" id="SSF51735">
    <property type="entry name" value="NAD(P)-binding Rossmann-fold domains"/>
    <property type="match status" value="1"/>
</dbReference>
<gene>
    <name evidence="4" type="primary">proC</name>
    <name evidence="9" type="ORF">DHf2319_07485</name>
</gene>
<comment type="subcellular location">
    <subcellularLocation>
        <location evidence="4">Cytoplasm</location>
    </subcellularLocation>
</comment>
<accession>A0ABY4AHF0</accession>
<comment type="catalytic activity">
    <reaction evidence="4 6">
        <text>L-proline + NADP(+) = (S)-1-pyrroline-5-carboxylate + NADPH + 2 H(+)</text>
        <dbReference type="Rhea" id="RHEA:14109"/>
        <dbReference type="ChEBI" id="CHEBI:15378"/>
        <dbReference type="ChEBI" id="CHEBI:17388"/>
        <dbReference type="ChEBI" id="CHEBI:57783"/>
        <dbReference type="ChEBI" id="CHEBI:58349"/>
        <dbReference type="ChEBI" id="CHEBI:60039"/>
        <dbReference type="EC" id="1.5.1.2"/>
    </reaction>
</comment>
<dbReference type="SUPFAM" id="SSF48179">
    <property type="entry name" value="6-phosphogluconate dehydrogenase C-terminal domain-like"/>
    <property type="match status" value="1"/>
</dbReference>
<evidence type="ECO:0000313" key="9">
    <source>
        <dbReference type="EMBL" id="UOD49338.1"/>
    </source>
</evidence>
<dbReference type="NCBIfam" id="TIGR00112">
    <property type="entry name" value="proC"/>
    <property type="match status" value="1"/>
</dbReference>
<dbReference type="GO" id="GO:0004735">
    <property type="term" value="F:pyrroline-5-carboxylate reductase activity"/>
    <property type="evidence" value="ECO:0007669"/>
    <property type="project" value="UniProtKB-EC"/>
</dbReference>
<dbReference type="Gene3D" id="1.10.3730.10">
    <property type="entry name" value="ProC C-terminal domain-like"/>
    <property type="match status" value="1"/>
</dbReference>
<evidence type="ECO:0000256" key="1">
    <source>
        <dbReference type="ARBA" id="ARBA00005525"/>
    </source>
</evidence>
<evidence type="ECO:0000256" key="4">
    <source>
        <dbReference type="HAMAP-Rule" id="MF_01925"/>
    </source>
</evidence>
<name>A0ABY4AHF0_9BURK</name>
<dbReference type="InterPro" id="IPR008927">
    <property type="entry name" value="6-PGluconate_DH-like_C_sf"/>
</dbReference>
<evidence type="ECO:0000259" key="7">
    <source>
        <dbReference type="Pfam" id="PF03807"/>
    </source>
</evidence>
<dbReference type="InterPro" id="IPR029036">
    <property type="entry name" value="P5CR_dimer"/>
</dbReference>
<comment type="catalytic activity">
    <reaction evidence="4">
        <text>L-proline + NAD(+) = (S)-1-pyrroline-5-carboxylate + NADH + 2 H(+)</text>
        <dbReference type="Rhea" id="RHEA:14105"/>
        <dbReference type="ChEBI" id="CHEBI:15378"/>
        <dbReference type="ChEBI" id="CHEBI:17388"/>
        <dbReference type="ChEBI" id="CHEBI:57540"/>
        <dbReference type="ChEBI" id="CHEBI:57945"/>
        <dbReference type="ChEBI" id="CHEBI:60039"/>
        <dbReference type="EC" id="1.5.1.2"/>
    </reaction>
</comment>
<feature type="domain" description="Pyrroline-5-carboxylate reductase catalytic N-terminal" evidence="7">
    <location>
        <begin position="7"/>
        <end position="99"/>
    </location>
</feature>
<dbReference type="Pfam" id="PF03807">
    <property type="entry name" value="F420_oxidored"/>
    <property type="match status" value="1"/>
</dbReference>
<keyword evidence="4 6" id="KW-0641">Proline biosynthesis</keyword>
<evidence type="ECO:0000256" key="2">
    <source>
        <dbReference type="ARBA" id="ARBA00022857"/>
    </source>
</evidence>
<dbReference type="EMBL" id="CP063982">
    <property type="protein sequence ID" value="UOD49338.1"/>
    <property type="molecule type" value="Genomic_DNA"/>
</dbReference>
<feature type="domain" description="Pyrroline-5-carboxylate reductase dimerisation" evidence="8">
    <location>
        <begin position="168"/>
        <end position="271"/>
    </location>
</feature>
<organism evidence="9 10">
    <name type="scientific">Orrella daihaiensis</name>
    <dbReference type="NCBI Taxonomy" id="2782176"/>
    <lineage>
        <taxon>Bacteria</taxon>
        <taxon>Pseudomonadati</taxon>
        <taxon>Pseudomonadota</taxon>
        <taxon>Betaproteobacteria</taxon>
        <taxon>Burkholderiales</taxon>
        <taxon>Alcaligenaceae</taxon>
        <taxon>Orrella</taxon>
    </lineage>
</organism>
<comment type="pathway">
    <text evidence="4 6">Amino-acid biosynthesis; L-proline biosynthesis; L-proline from L-glutamate 5-semialdehyde: step 1/1.</text>
</comment>
<dbReference type="InterPro" id="IPR028939">
    <property type="entry name" value="P5C_Rdtase_cat_N"/>
</dbReference>
<proteinExistence type="inferred from homology"/>
<evidence type="ECO:0000256" key="3">
    <source>
        <dbReference type="ARBA" id="ARBA00023002"/>
    </source>
</evidence>
<keyword evidence="2 4" id="KW-0521">NADP</keyword>
<dbReference type="InterPro" id="IPR036291">
    <property type="entry name" value="NAD(P)-bd_dom_sf"/>
</dbReference>
<dbReference type="PROSITE" id="PS00521">
    <property type="entry name" value="P5CR"/>
    <property type="match status" value="1"/>
</dbReference>
<dbReference type="InterPro" id="IPR053790">
    <property type="entry name" value="P5CR-like_CS"/>
</dbReference>
<keyword evidence="4" id="KW-0963">Cytoplasm</keyword>
<dbReference type="PANTHER" id="PTHR11645:SF0">
    <property type="entry name" value="PYRROLINE-5-CARBOXYLATE REDUCTASE 3"/>
    <property type="match status" value="1"/>
</dbReference>
<evidence type="ECO:0000259" key="8">
    <source>
        <dbReference type="Pfam" id="PF14748"/>
    </source>
</evidence>